<reference evidence="1 2" key="1">
    <citation type="submission" date="2015-06" db="EMBL/GenBank/DDBJ databases">
        <title>Draft genome sequence of an Alphaproteobacteria species associated to the Mediterranean sponge Oscarella lobularis.</title>
        <authorList>
            <person name="Jourda C."/>
            <person name="Santini S."/>
            <person name="Claverie J.-M."/>
        </authorList>
    </citation>
    <scope>NUCLEOTIDE SEQUENCE [LARGE SCALE GENOMIC DNA]</scope>
    <source>
        <strain evidence="1">IGS</strain>
    </source>
</reference>
<dbReference type="EMBL" id="LFTY01000001">
    <property type="protein sequence ID" value="KMW60489.1"/>
    <property type="molecule type" value="Genomic_DNA"/>
</dbReference>
<organism evidence="1 2">
    <name type="scientific">Candidatus Rhodobacter oscarellae</name>
    <dbReference type="NCBI Taxonomy" id="1675527"/>
    <lineage>
        <taxon>Bacteria</taxon>
        <taxon>Pseudomonadati</taxon>
        <taxon>Pseudomonadota</taxon>
        <taxon>Alphaproteobacteria</taxon>
        <taxon>Rhodobacterales</taxon>
        <taxon>Rhodobacter group</taxon>
        <taxon>Rhodobacter</taxon>
    </lineage>
</organism>
<dbReference type="AlphaFoldDB" id="A0A0J9EFN1"/>
<protein>
    <submittedName>
        <fullName evidence="1">Uncharacterized protein</fullName>
    </submittedName>
</protein>
<dbReference type="Proteomes" id="UP000037178">
    <property type="component" value="Unassembled WGS sequence"/>
</dbReference>
<dbReference type="STRING" id="1675527.AIOL_000645"/>
<proteinExistence type="predicted"/>
<comment type="caution">
    <text evidence="1">The sequence shown here is derived from an EMBL/GenBank/DDBJ whole genome shotgun (WGS) entry which is preliminary data.</text>
</comment>
<keyword evidence="2" id="KW-1185">Reference proteome</keyword>
<name>A0A0J9EFN1_9RHOB</name>
<gene>
    <name evidence="1" type="ORF">AIOL_000645</name>
</gene>
<sequence length="165" mass="18115">MIWRAIALICAAGTAAGADPCPISDQSRLWGKFRHLSHLMLAVTYRKECGLADGRDIAAIRSLHEAVGCSAQTELGRYFAYRVTAPLTEDSGHPGVAILRAKAPTAFYQFCQMAEFLPWPEGSAYFLMARPEAAPAARLAEYQAFWAHLDAMQAELTRALTELPE</sequence>
<accession>A0A0J9EFN1</accession>
<evidence type="ECO:0000313" key="1">
    <source>
        <dbReference type="EMBL" id="KMW60489.1"/>
    </source>
</evidence>
<dbReference type="RefSeq" id="WP_049641567.1">
    <property type="nucleotide sequence ID" value="NZ_LFTY01000001.1"/>
</dbReference>
<dbReference type="PATRIC" id="fig|1675527.3.peg.706"/>
<evidence type="ECO:0000313" key="2">
    <source>
        <dbReference type="Proteomes" id="UP000037178"/>
    </source>
</evidence>